<protein>
    <recommendedName>
        <fullName evidence="2">DUF7282 domain-containing protein</fullName>
    </recommendedName>
</protein>
<dbReference type="Proteomes" id="UP000258707">
    <property type="component" value="Chromosome"/>
</dbReference>
<reference evidence="4" key="1">
    <citation type="submission" date="2017-10" db="EMBL/GenBank/DDBJ databases">
        <title>Phenotypic and genomic properties of facultatively anaerobic sulfur-reducing natronoarchaea from hypersaline soda lakes.</title>
        <authorList>
            <person name="Sorokin D.Y."/>
            <person name="Kublanov I.V."/>
            <person name="Roman P."/>
            <person name="Sinninghe Damste J.S."/>
            <person name="Golyshin P.N."/>
            <person name="Rojo D."/>
            <person name="Ciordia S."/>
            <person name="Mena Md.C."/>
            <person name="Ferrer M."/>
            <person name="Messina E."/>
            <person name="Smedile F."/>
            <person name="La Spada G."/>
            <person name="La Cono V."/>
            <person name="Yakimov M.M."/>
        </authorList>
    </citation>
    <scope>NUCLEOTIDE SEQUENCE [LARGE SCALE GENOMIC DNA]</scope>
    <source>
        <strain evidence="4">AArc1</strain>
    </source>
</reference>
<feature type="region of interest" description="Disordered" evidence="1">
    <location>
        <begin position="413"/>
        <end position="436"/>
    </location>
</feature>
<gene>
    <name evidence="3" type="ORF">AArc1_2681</name>
</gene>
<feature type="compositionally biased region" description="Low complexity" evidence="1">
    <location>
        <begin position="426"/>
        <end position="436"/>
    </location>
</feature>
<name>A0A346PHJ9_9EURY</name>
<proteinExistence type="predicted"/>
<evidence type="ECO:0000256" key="1">
    <source>
        <dbReference type="SAM" id="MobiDB-lite"/>
    </source>
</evidence>
<feature type="compositionally biased region" description="Basic and acidic residues" evidence="1">
    <location>
        <begin position="1"/>
        <end position="11"/>
    </location>
</feature>
<dbReference type="RefSeq" id="WP_117365910.1">
    <property type="nucleotide sequence ID" value="NZ_CP024047.1"/>
</dbReference>
<feature type="region of interest" description="Disordered" evidence="1">
    <location>
        <begin position="346"/>
        <end position="377"/>
    </location>
</feature>
<evidence type="ECO:0000313" key="3">
    <source>
        <dbReference type="EMBL" id="AXR78994.1"/>
    </source>
</evidence>
<feature type="compositionally biased region" description="Acidic residues" evidence="1">
    <location>
        <begin position="540"/>
        <end position="549"/>
    </location>
</feature>
<dbReference type="KEGG" id="nan:AArc1_2681"/>
<organism evidence="3 4">
    <name type="scientific">Natrarchaeobaculum sulfurireducens</name>
    <dbReference type="NCBI Taxonomy" id="2044521"/>
    <lineage>
        <taxon>Archaea</taxon>
        <taxon>Methanobacteriati</taxon>
        <taxon>Methanobacteriota</taxon>
        <taxon>Stenosarchaea group</taxon>
        <taxon>Halobacteria</taxon>
        <taxon>Halobacteriales</taxon>
        <taxon>Natrialbaceae</taxon>
        <taxon>Natrarchaeobaculum</taxon>
    </lineage>
</organism>
<dbReference type="AlphaFoldDB" id="A0A346PHJ9"/>
<evidence type="ECO:0000259" key="2">
    <source>
        <dbReference type="Pfam" id="PF23951"/>
    </source>
</evidence>
<feature type="region of interest" description="Disordered" evidence="1">
    <location>
        <begin position="61"/>
        <end position="86"/>
    </location>
</feature>
<dbReference type="Pfam" id="PF23951">
    <property type="entry name" value="DUF7282"/>
    <property type="match status" value="1"/>
</dbReference>
<sequence length="557" mass="58748">MKNNSTHDLRVSARTARLTAGQDDDDDGPPWRFGGIAVAAGDILHMDDGTRVLMPGEELKKAAESQAGEPLTTDHPADDDGQPVYPPPTDETVGKVAKAGWLEGAEAVGYEATTHDRDIADGVRGETYEVSVHPRFQVEPYDGLEADVRASNIKFLDLSVVSKGDSPSNTAKWGPNEALASFTHSDEFAEQLTSATHADADVPENPEGIVEWLARKFGIIGDRGDRRGFIHVEPQTSDGETIRVAEAGFQDARWVVCAHLEGEEYPDIGPGLSSSIGEADAVAPGEIEAGIQIELDDPLEEDAEVYVALHYASEDGEKLDHITSADGGHFYDSAFVGVAPDEADVTADADGQQTTGAATGTGSGSPVDDSDPTMDDNTRQQYVSFLTANAGFDKESLEAMDDDVLKQTYELAAESGSNGDPDDGTDTTTNDGGKTLGEMTADEAADQLGDALQERGFVTEENADELLAQAEQQATKSQKVEEIIANSDSYDEDDREDLMASADSIVDDVHDNVTGQSGSGLPGAAGLTASIGAPDTTPSTDDDAEDDLDAYGTGVAN</sequence>
<dbReference type="InterPro" id="IPR055706">
    <property type="entry name" value="Slg1/2_DUF7282"/>
</dbReference>
<feature type="compositionally biased region" description="Low complexity" evidence="1">
    <location>
        <begin position="348"/>
        <end position="360"/>
    </location>
</feature>
<accession>A0A346PHJ9</accession>
<dbReference type="GeneID" id="37639451"/>
<evidence type="ECO:0000313" key="4">
    <source>
        <dbReference type="Proteomes" id="UP000258707"/>
    </source>
</evidence>
<feature type="domain" description="DUF7282" evidence="2">
    <location>
        <begin position="230"/>
        <end position="323"/>
    </location>
</feature>
<feature type="region of interest" description="Disordered" evidence="1">
    <location>
        <begin position="485"/>
        <end position="557"/>
    </location>
</feature>
<feature type="region of interest" description="Disordered" evidence="1">
    <location>
        <begin position="1"/>
        <end position="31"/>
    </location>
</feature>
<dbReference type="EMBL" id="CP024047">
    <property type="protein sequence ID" value="AXR78994.1"/>
    <property type="molecule type" value="Genomic_DNA"/>
</dbReference>